<dbReference type="InterPro" id="IPR003718">
    <property type="entry name" value="OsmC/Ohr_fam"/>
</dbReference>
<sequence length="145" mass="15664">MALTFKASGKLQEGLRVDVQVRQFQMAFDEPENLGGKDSAPNPVEGLLASLIGCLGIVVRVVAQEKNLPVEGVEVEAEGDLDPRGFMGQYNLVRPGFLAVRYTVKVKGNLSDEQLKVLMQEAEKRCPVSDTLGKGTQVSGTFVKA</sequence>
<evidence type="ECO:0000313" key="1">
    <source>
        <dbReference type="EMBL" id="WZL75396.1"/>
    </source>
</evidence>
<keyword evidence="1" id="KW-0575">Peroxidase</keyword>
<gene>
    <name evidence="1" type="ORF">QBE54_07305</name>
</gene>
<protein>
    <submittedName>
        <fullName evidence="1">OsmC family protein</fullName>
        <ecNumber evidence="1">1.11.1.-</ecNumber>
    </submittedName>
</protein>
<dbReference type="PANTHER" id="PTHR35368">
    <property type="entry name" value="HYDROPEROXIDE REDUCTASE"/>
    <property type="match status" value="1"/>
</dbReference>
<dbReference type="SUPFAM" id="SSF82784">
    <property type="entry name" value="OsmC-like"/>
    <property type="match status" value="1"/>
</dbReference>
<accession>A0ABZ2YB51</accession>
<dbReference type="InterPro" id="IPR015946">
    <property type="entry name" value="KH_dom-like_a/b"/>
</dbReference>
<dbReference type="Gene3D" id="3.30.300.20">
    <property type="match status" value="1"/>
</dbReference>
<dbReference type="EC" id="1.11.1.-" evidence="1"/>
<keyword evidence="1" id="KW-0560">Oxidoreductase</keyword>
<evidence type="ECO:0000313" key="2">
    <source>
        <dbReference type="Proteomes" id="UP001461341"/>
    </source>
</evidence>
<dbReference type="InterPro" id="IPR036102">
    <property type="entry name" value="OsmC/Ohrsf"/>
</dbReference>
<dbReference type="InterPro" id="IPR052924">
    <property type="entry name" value="OsmC/Ohr_hydroprdx_reductase"/>
</dbReference>
<dbReference type="GO" id="GO:0004601">
    <property type="term" value="F:peroxidase activity"/>
    <property type="evidence" value="ECO:0007669"/>
    <property type="project" value="UniProtKB-KW"/>
</dbReference>
<name>A0ABZ2YB51_9BACT</name>
<dbReference type="EMBL" id="CP121689">
    <property type="protein sequence ID" value="WZL75396.1"/>
    <property type="molecule type" value="Genomic_DNA"/>
</dbReference>
<dbReference type="RefSeq" id="WP_369017542.1">
    <property type="nucleotide sequence ID" value="NZ_CP121689.1"/>
</dbReference>
<keyword evidence="2" id="KW-1185">Reference proteome</keyword>
<reference evidence="1 2" key="1">
    <citation type="submission" date="2023-03" db="EMBL/GenBank/DDBJ databases">
        <title>Novel Species.</title>
        <authorList>
            <person name="Ma S."/>
        </authorList>
    </citation>
    <scope>NUCLEOTIDE SEQUENCE [LARGE SCALE GENOMIC DNA]</scope>
    <source>
        <strain evidence="1 2">B11</strain>
    </source>
</reference>
<organism evidence="1 2">
    <name type="scientific">Thermatribacter velox</name>
    <dbReference type="NCBI Taxonomy" id="3039681"/>
    <lineage>
        <taxon>Bacteria</taxon>
        <taxon>Pseudomonadati</taxon>
        <taxon>Atribacterota</taxon>
        <taxon>Atribacteria</taxon>
        <taxon>Atribacterales</taxon>
        <taxon>Thermatribacteraceae</taxon>
        <taxon>Thermatribacter</taxon>
    </lineage>
</organism>
<dbReference type="Proteomes" id="UP001461341">
    <property type="component" value="Chromosome"/>
</dbReference>
<dbReference type="PANTHER" id="PTHR35368:SF1">
    <property type="entry name" value="HYDROPEROXIDE REDUCTASE"/>
    <property type="match status" value="1"/>
</dbReference>
<proteinExistence type="predicted"/>
<dbReference type="Pfam" id="PF02566">
    <property type="entry name" value="OsmC"/>
    <property type="match status" value="1"/>
</dbReference>